<dbReference type="PIRSF" id="PIRSF006630">
    <property type="entry name" value="NADS_GAT"/>
    <property type="match status" value="1"/>
</dbReference>
<evidence type="ECO:0000256" key="7">
    <source>
        <dbReference type="HAMAP-Rule" id="MF_02090"/>
    </source>
</evidence>
<feature type="binding site" evidence="7">
    <location>
        <position position="393"/>
    </location>
    <ligand>
        <name>ATP</name>
        <dbReference type="ChEBI" id="CHEBI:30616"/>
    </ligand>
</feature>
<sequence length="538" mass="58719">MTQPCRIAMAQLNLWVGDIEGNVDKMVAAVAEARDHHRADLVVFPEMAVLGYPPDDLLLRQGLPDAVARGVDRITREVQGITAVVGYPEFTGDAIYNAALVITDGVRRANYRKQCLPNYGVFDERRHYQPGDAPCVVEVAGIPVGVTICEDIWQPEPAAAAQAAGARVLVNLNASPFSMGKQAERERVVARRARDNALPIVYVNCVGGQDELVFDGRSMALDATGRLRASAPAFIEGVFALEVDGDEPRGEIAPADSDEVSVAYDAVVQATRDYVERNGFAGVLVGLSGGIDSALTLAVAGDAIGGDRVWAVGMPSRYTAEVSNTYAARQAERQGARYEEVPIEPIFARYLETLTPLFADRDPDTTEENLQSRIRGGLLMALSNKFNYLVLATGNKSEMAVGYATLYGDMCGGFAPLKDVYKTDVYRMSRLRNARGEIIPTEVIDRPPSAELRPDQADTDSLPPYDLLDPIIEAYVERGRSVADIVAQGYDETDVRRVAQLVRRAEYKRRQAAPGPKVTDRAFGRDRRYPITAVYGDL</sequence>
<feature type="binding site" evidence="7">
    <location>
        <position position="181"/>
    </location>
    <ligand>
        <name>L-glutamine</name>
        <dbReference type="ChEBI" id="CHEBI:58359"/>
    </ligand>
</feature>
<dbReference type="PROSITE" id="PS50263">
    <property type="entry name" value="CN_HYDROLASE"/>
    <property type="match status" value="1"/>
</dbReference>
<feature type="binding site" evidence="7">
    <location>
        <begin position="286"/>
        <end position="293"/>
    </location>
    <ligand>
        <name>ATP</name>
        <dbReference type="ChEBI" id="CHEBI:30616"/>
    </ligand>
</feature>
<accession>A0ABU3B602</accession>
<comment type="similarity">
    <text evidence="9">Belongs to the NAD synthetase family.</text>
</comment>
<name>A0ABU3B602_9GAMM</name>
<feature type="binding site" evidence="7">
    <location>
        <position position="175"/>
    </location>
    <ligand>
        <name>L-glutamine</name>
        <dbReference type="ChEBI" id="CHEBI:58359"/>
    </ligand>
</feature>
<dbReference type="SUPFAM" id="SSF56317">
    <property type="entry name" value="Carbon-nitrogen hydrolase"/>
    <property type="match status" value="1"/>
</dbReference>
<evidence type="ECO:0000256" key="2">
    <source>
        <dbReference type="ARBA" id="ARBA00007145"/>
    </source>
</evidence>
<dbReference type="Proteomes" id="UP001259982">
    <property type="component" value="Unassembled WGS sequence"/>
</dbReference>
<dbReference type="CDD" id="cd00553">
    <property type="entry name" value="NAD_synthase"/>
    <property type="match status" value="1"/>
</dbReference>
<dbReference type="InterPro" id="IPR003010">
    <property type="entry name" value="C-N_Hydrolase"/>
</dbReference>
<keyword evidence="12" id="KW-1185">Reference proteome</keyword>
<comment type="function">
    <text evidence="7">Catalyzes the ATP-dependent amidation of deamido-NAD to form NAD. Uses L-glutamine as a nitrogen source.</text>
</comment>
<dbReference type="PANTHER" id="PTHR23090:SF9">
    <property type="entry name" value="GLUTAMINE-DEPENDENT NAD(+) SYNTHETASE"/>
    <property type="match status" value="1"/>
</dbReference>
<feature type="binding site" evidence="7">
    <location>
        <position position="398"/>
    </location>
    <ligand>
        <name>deamido-NAD(+)</name>
        <dbReference type="ChEBI" id="CHEBI:58437"/>
        <note>ligand shared between two neighboring subunits</note>
    </ligand>
</feature>
<dbReference type="Pfam" id="PF02540">
    <property type="entry name" value="NAD_synthase"/>
    <property type="match status" value="1"/>
</dbReference>
<keyword evidence="3 7" id="KW-0436">Ligase</keyword>
<dbReference type="InterPro" id="IPR022310">
    <property type="entry name" value="NAD/GMP_synthase"/>
</dbReference>
<comment type="similarity">
    <text evidence="2 7 8">In the C-terminal section; belongs to the NAD synthetase family.</text>
</comment>
<dbReference type="RefSeq" id="WP_311657474.1">
    <property type="nucleotide sequence ID" value="NZ_JAVRHY010000003.1"/>
</dbReference>
<comment type="caution">
    <text evidence="7">Lacks conserved residue(s) required for the propagation of feature annotation.</text>
</comment>
<evidence type="ECO:0000256" key="8">
    <source>
        <dbReference type="PIRNR" id="PIRNR006630"/>
    </source>
</evidence>
<evidence type="ECO:0000256" key="1">
    <source>
        <dbReference type="ARBA" id="ARBA00005188"/>
    </source>
</evidence>
<proteinExistence type="inferred from homology"/>
<evidence type="ECO:0000256" key="4">
    <source>
        <dbReference type="ARBA" id="ARBA00022741"/>
    </source>
</evidence>
<evidence type="ECO:0000256" key="9">
    <source>
        <dbReference type="RuleBase" id="RU003811"/>
    </source>
</evidence>
<evidence type="ECO:0000313" key="11">
    <source>
        <dbReference type="EMBL" id="MDT0617613.1"/>
    </source>
</evidence>
<evidence type="ECO:0000259" key="10">
    <source>
        <dbReference type="PROSITE" id="PS50263"/>
    </source>
</evidence>
<evidence type="ECO:0000256" key="3">
    <source>
        <dbReference type="ARBA" id="ARBA00022598"/>
    </source>
</evidence>
<comment type="pathway">
    <text evidence="1 7 8">Cofactor biosynthesis; NAD(+) biosynthesis; NAD(+) from deamido-NAD(+) (L-Gln route): step 1/1.</text>
</comment>
<evidence type="ECO:0000313" key="12">
    <source>
        <dbReference type="Proteomes" id="UP001259982"/>
    </source>
</evidence>
<protein>
    <recommendedName>
        <fullName evidence="7 8">Glutamine-dependent NAD(+) synthetase</fullName>
        <ecNumber evidence="7 8">6.3.5.1</ecNumber>
    </recommendedName>
    <alternativeName>
        <fullName evidence="7 8">NAD(+) synthase [glutamine-hydrolyzing]</fullName>
    </alternativeName>
</protein>
<dbReference type="Gene3D" id="3.40.50.620">
    <property type="entry name" value="HUPs"/>
    <property type="match status" value="1"/>
</dbReference>
<feature type="binding site" evidence="7">
    <location>
        <position position="369"/>
    </location>
    <ligand>
        <name>deamido-NAD(+)</name>
        <dbReference type="ChEBI" id="CHEBI:58437"/>
        <note>ligand shared between two neighboring subunits</note>
    </ligand>
</feature>
<dbReference type="PANTHER" id="PTHR23090">
    <property type="entry name" value="NH 3 /GLUTAMINE-DEPENDENT NAD + SYNTHETASE"/>
    <property type="match status" value="1"/>
</dbReference>
<dbReference type="EC" id="6.3.5.1" evidence="7 8"/>
<feature type="binding site" evidence="7">
    <location>
        <position position="119"/>
    </location>
    <ligand>
        <name>L-glutamine</name>
        <dbReference type="ChEBI" id="CHEBI:58359"/>
    </ligand>
</feature>
<comment type="caution">
    <text evidence="11">The sequence shown here is derived from an EMBL/GenBank/DDBJ whole genome shotgun (WGS) entry which is preliminary data.</text>
</comment>
<reference evidence="11 12" key="1">
    <citation type="submission" date="2023-09" db="EMBL/GenBank/DDBJ databases">
        <authorList>
            <person name="Rey-Velasco X."/>
        </authorList>
    </citation>
    <scope>NUCLEOTIDE SEQUENCE [LARGE SCALE GENOMIC DNA]</scope>
    <source>
        <strain evidence="11 12">P385</strain>
    </source>
</reference>
<keyword evidence="5 7" id="KW-0067">ATP-binding</keyword>
<organism evidence="11 12">
    <name type="scientific">Spectribacter acetivorans</name>
    <dbReference type="NCBI Taxonomy" id="3075603"/>
    <lineage>
        <taxon>Bacteria</taxon>
        <taxon>Pseudomonadati</taxon>
        <taxon>Pseudomonadota</taxon>
        <taxon>Gammaproteobacteria</taxon>
        <taxon>Salinisphaerales</taxon>
        <taxon>Salinisphaeraceae</taxon>
        <taxon>Spectribacter</taxon>
    </lineage>
</organism>
<dbReference type="NCBIfam" id="TIGR00552">
    <property type="entry name" value="nadE"/>
    <property type="match status" value="1"/>
</dbReference>
<evidence type="ECO:0000256" key="5">
    <source>
        <dbReference type="ARBA" id="ARBA00022840"/>
    </source>
</evidence>
<dbReference type="EMBL" id="JAVRHY010000003">
    <property type="protein sequence ID" value="MDT0617613.1"/>
    <property type="molecule type" value="Genomic_DNA"/>
</dbReference>
<dbReference type="InterPro" id="IPR003694">
    <property type="entry name" value="NAD_synthase"/>
</dbReference>
<evidence type="ECO:0000256" key="6">
    <source>
        <dbReference type="ARBA" id="ARBA00023027"/>
    </source>
</evidence>
<keyword evidence="4 7" id="KW-0547">Nucleotide-binding</keyword>
<feature type="domain" description="CN hydrolase" evidence="10">
    <location>
        <begin position="5"/>
        <end position="245"/>
    </location>
</feature>
<feature type="binding site" evidence="7">
    <location>
        <position position="508"/>
    </location>
    <ligand>
        <name>deamido-NAD(+)</name>
        <dbReference type="ChEBI" id="CHEBI:58437"/>
        <note>ligand shared between two neighboring subunits</note>
    </ligand>
</feature>
<feature type="active site" description="For glutaminase activity" evidence="7">
    <location>
        <position position="113"/>
    </location>
</feature>
<dbReference type="InterPro" id="IPR036526">
    <property type="entry name" value="C-N_Hydrolase_sf"/>
</dbReference>
<dbReference type="CDD" id="cd07570">
    <property type="entry name" value="GAT_Gln-NAD-synth"/>
    <property type="match status" value="1"/>
</dbReference>
<gene>
    <name evidence="7" type="primary">nadE</name>
    <name evidence="11" type="ORF">RM531_03930</name>
</gene>
<dbReference type="GO" id="GO:0003952">
    <property type="term" value="F:NAD+ synthase (glutamine-hydrolyzing) activity"/>
    <property type="evidence" value="ECO:0007669"/>
    <property type="project" value="UniProtKB-EC"/>
</dbReference>
<dbReference type="HAMAP" id="MF_02090">
    <property type="entry name" value="NadE_glutamine_dep"/>
    <property type="match status" value="1"/>
</dbReference>
<keyword evidence="6 7" id="KW-0520">NAD</keyword>
<dbReference type="InterPro" id="IPR014445">
    <property type="entry name" value="Gln-dep_NAD_synthase"/>
</dbReference>
<dbReference type="InterPro" id="IPR014729">
    <property type="entry name" value="Rossmann-like_a/b/a_fold"/>
</dbReference>
<dbReference type="Gene3D" id="3.60.110.10">
    <property type="entry name" value="Carbon-nitrogen hydrolase"/>
    <property type="match status" value="1"/>
</dbReference>
<feature type="active site" description="Proton acceptor; for glutaminase activity" evidence="7">
    <location>
        <position position="46"/>
    </location>
</feature>
<comment type="catalytic activity">
    <reaction evidence="7 8">
        <text>deamido-NAD(+) + L-glutamine + ATP + H2O = L-glutamate + AMP + diphosphate + NAD(+) + H(+)</text>
        <dbReference type="Rhea" id="RHEA:24384"/>
        <dbReference type="ChEBI" id="CHEBI:15377"/>
        <dbReference type="ChEBI" id="CHEBI:15378"/>
        <dbReference type="ChEBI" id="CHEBI:29985"/>
        <dbReference type="ChEBI" id="CHEBI:30616"/>
        <dbReference type="ChEBI" id="CHEBI:33019"/>
        <dbReference type="ChEBI" id="CHEBI:57540"/>
        <dbReference type="ChEBI" id="CHEBI:58359"/>
        <dbReference type="ChEBI" id="CHEBI:58437"/>
        <dbReference type="ChEBI" id="CHEBI:456215"/>
        <dbReference type="EC" id="6.3.5.1"/>
    </reaction>
</comment>
<dbReference type="NCBIfam" id="NF010588">
    <property type="entry name" value="PRK13981.1"/>
    <property type="match status" value="1"/>
</dbReference>
<feature type="active site" description="Nucleophile; for glutaminase activity" evidence="7">
    <location>
        <position position="149"/>
    </location>
</feature>
<dbReference type="Pfam" id="PF00795">
    <property type="entry name" value="CN_hydrolase"/>
    <property type="match status" value="1"/>
</dbReference>
<dbReference type="SUPFAM" id="SSF52402">
    <property type="entry name" value="Adenine nucleotide alpha hydrolases-like"/>
    <property type="match status" value="1"/>
</dbReference>